<organism evidence="1">
    <name type="scientific">Arundo donax</name>
    <name type="common">Giant reed</name>
    <name type="synonym">Donax arundinaceus</name>
    <dbReference type="NCBI Taxonomy" id="35708"/>
    <lineage>
        <taxon>Eukaryota</taxon>
        <taxon>Viridiplantae</taxon>
        <taxon>Streptophyta</taxon>
        <taxon>Embryophyta</taxon>
        <taxon>Tracheophyta</taxon>
        <taxon>Spermatophyta</taxon>
        <taxon>Magnoliopsida</taxon>
        <taxon>Liliopsida</taxon>
        <taxon>Poales</taxon>
        <taxon>Poaceae</taxon>
        <taxon>PACMAD clade</taxon>
        <taxon>Arundinoideae</taxon>
        <taxon>Arundineae</taxon>
        <taxon>Arundo</taxon>
    </lineage>
</organism>
<proteinExistence type="predicted"/>
<name>A0A0A9HRW2_ARUDO</name>
<reference evidence="1" key="2">
    <citation type="journal article" date="2015" name="Data Brief">
        <title>Shoot transcriptome of the giant reed, Arundo donax.</title>
        <authorList>
            <person name="Barrero R.A."/>
            <person name="Guerrero F.D."/>
            <person name="Moolhuijzen P."/>
            <person name="Goolsby J.A."/>
            <person name="Tidwell J."/>
            <person name="Bellgard S.E."/>
            <person name="Bellgard M.I."/>
        </authorList>
    </citation>
    <scope>NUCLEOTIDE SEQUENCE</scope>
    <source>
        <tissue evidence="1">Shoot tissue taken approximately 20 cm above the soil surface</tissue>
    </source>
</reference>
<protein>
    <submittedName>
        <fullName evidence="1">Uncharacterized protein</fullName>
    </submittedName>
</protein>
<dbReference type="AlphaFoldDB" id="A0A0A9HRW2"/>
<sequence>MYTKMGKSYELPNLMQHIVHLSRVHQFSEVLYTIKAKFHTEL</sequence>
<evidence type="ECO:0000313" key="1">
    <source>
        <dbReference type="EMBL" id="JAE39482.1"/>
    </source>
</evidence>
<reference evidence="1" key="1">
    <citation type="submission" date="2014-09" db="EMBL/GenBank/DDBJ databases">
        <authorList>
            <person name="Magalhaes I.L.F."/>
            <person name="Oliveira U."/>
            <person name="Santos F.R."/>
            <person name="Vidigal T.H.D.A."/>
            <person name="Brescovit A.D."/>
            <person name="Santos A.J."/>
        </authorList>
    </citation>
    <scope>NUCLEOTIDE SEQUENCE</scope>
    <source>
        <tissue evidence="1">Shoot tissue taken approximately 20 cm above the soil surface</tissue>
    </source>
</reference>
<dbReference type="EMBL" id="GBRH01158414">
    <property type="protein sequence ID" value="JAE39482.1"/>
    <property type="molecule type" value="Transcribed_RNA"/>
</dbReference>
<accession>A0A0A9HRW2</accession>